<feature type="non-terminal residue" evidence="1">
    <location>
        <position position="84"/>
    </location>
</feature>
<dbReference type="EMBL" id="BARW01035293">
    <property type="protein sequence ID" value="GAJ19251.1"/>
    <property type="molecule type" value="Genomic_DNA"/>
</dbReference>
<protein>
    <submittedName>
        <fullName evidence="1">Uncharacterized protein</fullName>
    </submittedName>
</protein>
<gene>
    <name evidence="1" type="ORF">S12H4_55080</name>
</gene>
<organism evidence="1">
    <name type="scientific">marine sediment metagenome</name>
    <dbReference type="NCBI Taxonomy" id="412755"/>
    <lineage>
        <taxon>unclassified sequences</taxon>
        <taxon>metagenomes</taxon>
        <taxon>ecological metagenomes</taxon>
    </lineage>
</organism>
<name>X1VQY9_9ZZZZ</name>
<evidence type="ECO:0000313" key="1">
    <source>
        <dbReference type="EMBL" id="GAJ19251.1"/>
    </source>
</evidence>
<dbReference type="AlphaFoldDB" id="X1VQY9"/>
<proteinExistence type="predicted"/>
<dbReference type="Gene3D" id="3.60.15.30">
    <property type="entry name" value="Metallo-beta-lactamase domain"/>
    <property type="match status" value="1"/>
</dbReference>
<accession>X1VQY9</accession>
<comment type="caution">
    <text evidence="1">The sequence shown here is derived from an EMBL/GenBank/DDBJ whole genome shotgun (WGS) entry which is preliminary data.</text>
</comment>
<sequence>MSLSFASYVFAKDDGLFYRGGLDDKKAKASNGAIVNEDYKKFITDGPFGGAKLHKVREGVWSLVGYSLSNYTFIEGKTGLIAFD</sequence>
<reference evidence="1" key="1">
    <citation type="journal article" date="2014" name="Front. Microbiol.">
        <title>High frequency of phylogenetically diverse reductive dehalogenase-homologous genes in deep subseafloor sedimentary metagenomes.</title>
        <authorList>
            <person name="Kawai M."/>
            <person name="Futagami T."/>
            <person name="Toyoda A."/>
            <person name="Takaki Y."/>
            <person name="Nishi S."/>
            <person name="Hori S."/>
            <person name="Arai W."/>
            <person name="Tsubouchi T."/>
            <person name="Morono Y."/>
            <person name="Uchiyama I."/>
            <person name="Ito T."/>
            <person name="Fujiyama A."/>
            <person name="Inagaki F."/>
            <person name="Takami H."/>
        </authorList>
    </citation>
    <scope>NUCLEOTIDE SEQUENCE</scope>
    <source>
        <strain evidence="1">Expedition CK06-06</strain>
    </source>
</reference>